<dbReference type="Pfam" id="PF01638">
    <property type="entry name" value="HxlR"/>
    <property type="match status" value="1"/>
</dbReference>
<keyword evidence="2" id="KW-0238">DNA-binding</keyword>
<dbReference type="PROSITE" id="PS51118">
    <property type="entry name" value="HTH_HXLR"/>
    <property type="match status" value="1"/>
</dbReference>
<dbReference type="RefSeq" id="WP_084447298.1">
    <property type="nucleotide sequence ID" value="NZ_FWWW01000091.1"/>
</dbReference>
<dbReference type="CDD" id="cd00090">
    <property type="entry name" value="HTH_ARSR"/>
    <property type="match status" value="1"/>
</dbReference>
<evidence type="ECO:0000256" key="1">
    <source>
        <dbReference type="ARBA" id="ARBA00023015"/>
    </source>
</evidence>
<keyword evidence="3" id="KW-0804">Transcription</keyword>
<dbReference type="SUPFAM" id="SSF46785">
    <property type="entry name" value="Winged helix' DNA-binding domain"/>
    <property type="match status" value="1"/>
</dbReference>
<evidence type="ECO:0000259" key="4">
    <source>
        <dbReference type="PROSITE" id="PS51118"/>
    </source>
</evidence>
<reference evidence="5 6" key="1">
    <citation type="submission" date="2017-04" db="EMBL/GenBank/DDBJ databases">
        <authorList>
            <person name="Afonso C.L."/>
            <person name="Miller P.J."/>
            <person name="Scott M.A."/>
            <person name="Spackman E."/>
            <person name="Goraichik I."/>
            <person name="Dimitrov K.M."/>
            <person name="Suarez D.L."/>
            <person name="Swayne D.E."/>
        </authorList>
    </citation>
    <scope>NUCLEOTIDE SEQUENCE [LARGE SCALE GENOMIC DNA]</scope>
    <source>
        <strain evidence="5 6">DSM 11622</strain>
    </source>
</reference>
<dbReference type="InterPro" id="IPR011991">
    <property type="entry name" value="ArsR-like_HTH"/>
</dbReference>
<organism evidence="5 6">
    <name type="scientific">Hymenobacter roseosalivarius DSM 11622</name>
    <dbReference type="NCBI Taxonomy" id="645990"/>
    <lineage>
        <taxon>Bacteria</taxon>
        <taxon>Pseudomonadati</taxon>
        <taxon>Bacteroidota</taxon>
        <taxon>Cytophagia</taxon>
        <taxon>Cytophagales</taxon>
        <taxon>Hymenobacteraceae</taxon>
        <taxon>Hymenobacter</taxon>
    </lineage>
</organism>
<proteinExistence type="predicted"/>
<dbReference type="AlphaFoldDB" id="A0A1W1W1M2"/>
<dbReference type="GO" id="GO:0003677">
    <property type="term" value="F:DNA binding"/>
    <property type="evidence" value="ECO:0007669"/>
    <property type="project" value="UniProtKB-KW"/>
</dbReference>
<name>A0A1W1W1M2_9BACT</name>
<evidence type="ECO:0000256" key="3">
    <source>
        <dbReference type="ARBA" id="ARBA00023163"/>
    </source>
</evidence>
<keyword evidence="1" id="KW-0805">Transcription regulation</keyword>
<dbReference type="STRING" id="645990.SAMN00120144_0246"/>
<dbReference type="GO" id="GO:0006355">
    <property type="term" value="P:regulation of DNA-templated transcription"/>
    <property type="evidence" value="ECO:0007669"/>
    <property type="project" value="UniProtKB-ARBA"/>
</dbReference>
<keyword evidence="6" id="KW-1185">Reference proteome</keyword>
<dbReference type="Gene3D" id="1.10.10.10">
    <property type="entry name" value="Winged helix-like DNA-binding domain superfamily/Winged helix DNA-binding domain"/>
    <property type="match status" value="1"/>
</dbReference>
<gene>
    <name evidence="5" type="ORF">SAMN00120144_0246</name>
</gene>
<accession>A0A1W1W1M2</accession>
<dbReference type="PANTHER" id="PTHR33204">
    <property type="entry name" value="TRANSCRIPTIONAL REGULATOR, MARR FAMILY"/>
    <property type="match status" value="1"/>
</dbReference>
<dbReference type="InterPro" id="IPR036388">
    <property type="entry name" value="WH-like_DNA-bd_sf"/>
</dbReference>
<dbReference type="InterPro" id="IPR036390">
    <property type="entry name" value="WH_DNA-bd_sf"/>
</dbReference>
<dbReference type="OrthoDB" id="769662at2"/>
<evidence type="ECO:0000313" key="5">
    <source>
        <dbReference type="EMBL" id="SMB99532.1"/>
    </source>
</evidence>
<dbReference type="EMBL" id="FWWW01000091">
    <property type="protein sequence ID" value="SMB99532.1"/>
    <property type="molecule type" value="Genomic_DNA"/>
</dbReference>
<protein>
    <submittedName>
        <fullName evidence="5">Transcriptional regulator, HxlR family</fullName>
    </submittedName>
</protein>
<evidence type="ECO:0000256" key="2">
    <source>
        <dbReference type="ARBA" id="ARBA00023125"/>
    </source>
</evidence>
<feature type="domain" description="HTH hxlR-type" evidence="4">
    <location>
        <begin position="13"/>
        <end position="111"/>
    </location>
</feature>
<sequence>MKYDLLGATNETCPTRYLLARLEGKWKTLILYHLLNGTQRPGELERRIGGVSRQVLTQQLKELEADGLVQKTVFAEVPPRVEYTLSDFGRSLEPVLDQLYALGRHYVQHVRPRPGPDQPYCRKLVPTAEEVLFGPAAG</sequence>
<evidence type="ECO:0000313" key="6">
    <source>
        <dbReference type="Proteomes" id="UP000192266"/>
    </source>
</evidence>
<dbReference type="PANTHER" id="PTHR33204:SF29">
    <property type="entry name" value="TRANSCRIPTIONAL REGULATOR"/>
    <property type="match status" value="1"/>
</dbReference>
<dbReference type="InterPro" id="IPR002577">
    <property type="entry name" value="HTH_HxlR"/>
</dbReference>
<dbReference type="Proteomes" id="UP000192266">
    <property type="component" value="Unassembled WGS sequence"/>
</dbReference>